<comment type="caution">
    <text evidence="2">The sequence shown here is derived from an EMBL/GenBank/DDBJ whole genome shotgun (WGS) entry which is preliminary data.</text>
</comment>
<evidence type="ECO:0000313" key="3">
    <source>
        <dbReference type="Proteomes" id="UP001501866"/>
    </source>
</evidence>
<feature type="region of interest" description="Disordered" evidence="1">
    <location>
        <begin position="40"/>
        <end position="117"/>
    </location>
</feature>
<reference evidence="3" key="1">
    <citation type="journal article" date="2019" name="Int. J. Syst. Evol. Microbiol.">
        <title>The Global Catalogue of Microorganisms (GCM) 10K type strain sequencing project: providing services to taxonomists for standard genome sequencing and annotation.</title>
        <authorList>
            <consortium name="The Broad Institute Genomics Platform"/>
            <consortium name="The Broad Institute Genome Sequencing Center for Infectious Disease"/>
            <person name="Wu L."/>
            <person name="Ma J."/>
        </authorList>
    </citation>
    <scope>NUCLEOTIDE SEQUENCE [LARGE SCALE GENOMIC DNA]</scope>
    <source>
        <strain evidence="3">JCM 9095</strain>
    </source>
</reference>
<evidence type="ECO:0000313" key="2">
    <source>
        <dbReference type="EMBL" id="GAA3205798.1"/>
    </source>
</evidence>
<name>A0ABP6Q5L2_9ACTN</name>
<accession>A0ABP6Q5L2</accession>
<keyword evidence="3" id="KW-1185">Reference proteome</keyword>
<organism evidence="2 3">
    <name type="scientific">Streptomyces virens</name>
    <dbReference type="NCBI Taxonomy" id="285572"/>
    <lineage>
        <taxon>Bacteria</taxon>
        <taxon>Bacillati</taxon>
        <taxon>Actinomycetota</taxon>
        <taxon>Actinomycetes</taxon>
        <taxon>Kitasatosporales</taxon>
        <taxon>Streptomycetaceae</taxon>
        <taxon>Streptomyces</taxon>
    </lineage>
</organism>
<feature type="region of interest" description="Disordered" evidence="1">
    <location>
        <begin position="1"/>
        <end position="24"/>
    </location>
</feature>
<evidence type="ECO:0000256" key="1">
    <source>
        <dbReference type="SAM" id="MobiDB-lite"/>
    </source>
</evidence>
<dbReference type="Proteomes" id="UP001501866">
    <property type="component" value="Unassembled WGS sequence"/>
</dbReference>
<dbReference type="EMBL" id="BAAAUH010000094">
    <property type="protein sequence ID" value="GAA3205798.1"/>
    <property type="molecule type" value="Genomic_DNA"/>
</dbReference>
<gene>
    <name evidence="2" type="ORF">GCM10010451_65360</name>
</gene>
<feature type="compositionally biased region" description="Low complexity" evidence="1">
    <location>
        <begin position="40"/>
        <end position="71"/>
    </location>
</feature>
<sequence>MGRACVSLVSERAETTSTGSPVSAARSIARLSSLRADAVAEPESAAAASVAGEVSGVSPSVPPASTATSAALLHRPAGGRLRDVSGMGDSPRSRCRADSPRSPPRSLAVGRSAEEYT</sequence>
<protein>
    <submittedName>
        <fullName evidence="2">Uncharacterized protein</fullName>
    </submittedName>
</protein>
<proteinExistence type="predicted"/>